<organism evidence="2 3">
    <name type="scientific">Romanomermis culicivorax</name>
    <name type="common">Nematode worm</name>
    <dbReference type="NCBI Taxonomy" id="13658"/>
    <lineage>
        <taxon>Eukaryota</taxon>
        <taxon>Metazoa</taxon>
        <taxon>Ecdysozoa</taxon>
        <taxon>Nematoda</taxon>
        <taxon>Enoplea</taxon>
        <taxon>Dorylaimia</taxon>
        <taxon>Mermithida</taxon>
        <taxon>Mermithoidea</taxon>
        <taxon>Mermithidae</taxon>
        <taxon>Romanomermis</taxon>
    </lineage>
</organism>
<evidence type="ECO:0000313" key="2">
    <source>
        <dbReference type="Proteomes" id="UP000887565"/>
    </source>
</evidence>
<proteinExistence type="predicted"/>
<dbReference type="Proteomes" id="UP000887565">
    <property type="component" value="Unplaced"/>
</dbReference>
<keyword evidence="1" id="KW-0812">Transmembrane</keyword>
<dbReference type="AlphaFoldDB" id="A0A915JJ64"/>
<evidence type="ECO:0000256" key="1">
    <source>
        <dbReference type="SAM" id="Phobius"/>
    </source>
</evidence>
<keyword evidence="1" id="KW-0472">Membrane</keyword>
<keyword evidence="1" id="KW-1133">Transmembrane helix</keyword>
<evidence type="ECO:0000313" key="3">
    <source>
        <dbReference type="WBParaSite" id="nRc.2.0.1.t26122-RA"/>
    </source>
</evidence>
<protein>
    <submittedName>
        <fullName evidence="3">Uncharacterized protein</fullName>
    </submittedName>
</protein>
<dbReference type="WBParaSite" id="nRc.2.0.1.t26122-RA">
    <property type="protein sequence ID" value="nRc.2.0.1.t26122-RA"/>
    <property type="gene ID" value="nRc.2.0.1.g26122"/>
</dbReference>
<reference evidence="3" key="1">
    <citation type="submission" date="2022-11" db="UniProtKB">
        <authorList>
            <consortium name="WormBaseParasite"/>
        </authorList>
    </citation>
    <scope>IDENTIFICATION</scope>
</reference>
<keyword evidence="2" id="KW-1185">Reference proteome</keyword>
<feature type="transmembrane region" description="Helical" evidence="1">
    <location>
        <begin position="27"/>
        <end position="48"/>
    </location>
</feature>
<sequence length="80" mass="9373">MDTLRINKNVQCHYIITLNRASNELHIIITDYLLLVLNIGYPGVLGLIKTSKVLYSEYNEGDLKFVNFEDQLVTPLFWQW</sequence>
<accession>A0A915JJ64</accession>
<name>A0A915JJ64_ROMCU</name>